<keyword evidence="5" id="KW-1015">Disulfide bond</keyword>
<evidence type="ECO:0000256" key="1">
    <source>
        <dbReference type="ARBA" id="ARBA00001913"/>
    </source>
</evidence>
<comment type="pathway">
    <text evidence="2">Protein modification; protein glycosylation.</text>
</comment>
<proteinExistence type="inferred from homology"/>
<keyword evidence="4 7" id="KW-0378">Hydrolase</keyword>
<keyword evidence="6" id="KW-0175">Coiled coil</keyword>
<dbReference type="GO" id="GO:0005975">
    <property type="term" value="P:carbohydrate metabolic process"/>
    <property type="evidence" value="ECO:0007669"/>
    <property type="project" value="InterPro"/>
</dbReference>
<dbReference type="InterPro" id="IPR001382">
    <property type="entry name" value="Glyco_hydro_47"/>
</dbReference>
<evidence type="ECO:0000256" key="2">
    <source>
        <dbReference type="ARBA" id="ARBA00004922"/>
    </source>
</evidence>
<dbReference type="InterPro" id="IPR036026">
    <property type="entry name" value="Seven-hairpin_glycosidases"/>
</dbReference>
<protein>
    <submittedName>
        <fullName evidence="7">Glycosyl hydrolase family 47</fullName>
    </submittedName>
</protein>
<dbReference type="OrthoDB" id="8118055at2759"/>
<gene>
    <name evidence="7" type="ORF">MUK42_27078</name>
</gene>
<evidence type="ECO:0000256" key="5">
    <source>
        <dbReference type="ARBA" id="ARBA00023157"/>
    </source>
</evidence>
<keyword evidence="8" id="KW-1185">Reference proteome</keyword>
<dbReference type="EMBL" id="CP097504">
    <property type="protein sequence ID" value="URD90744.1"/>
    <property type="molecule type" value="Genomic_DNA"/>
</dbReference>
<name>A0A9E7F790_9LILI</name>
<dbReference type="InterPro" id="IPR012341">
    <property type="entry name" value="6hp_glycosidase-like_sf"/>
</dbReference>
<dbReference type="GO" id="GO:0000139">
    <property type="term" value="C:Golgi membrane"/>
    <property type="evidence" value="ECO:0007669"/>
    <property type="project" value="TreeGrafter"/>
</dbReference>
<evidence type="ECO:0000256" key="6">
    <source>
        <dbReference type="SAM" id="Coils"/>
    </source>
</evidence>
<evidence type="ECO:0000313" key="7">
    <source>
        <dbReference type="EMBL" id="URD90744.1"/>
    </source>
</evidence>
<feature type="coiled-coil region" evidence="6">
    <location>
        <begin position="66"/>
        <end position="93"/>
    </location>
</feature>
<accession>A0A9E7F790</accession>
<sequence>MARRSSSSSRWRYLHPAYYLKRPKRLAFLFIVFVVATFAVWDRQSLVREHEVSPGFLLPFSVLAQILDLGLEITKLQEQLNRLQDQLRNAGASKQLREDSTHTTDKVAHNDNVWESEIDPVNNQRREKVKEAMLHAWNSYVKYAWGQDELQFSSNSLVYDRVVGGLLSAYDLSGDKIFLEKAKDIADRLLPAWDTPTGIPYNRINLAHGNPHNHGWTGRGEKKMLTAAEAADNSSDSGISYGQQ</sequence>
<dbReference type="PANTHER" id="PTHR11742:SF6">
    <property type="entry name" value="MANNOSYL-OLIGOSACCHARIDE ALPHA-1,2-MANNOSIDASE IA-RELATED"/>
    <property type="match status" value="1"/>
</dbReference>
<comment type="cofactor">
    <cofactor evidence="1">
        <name>Ca(2+)</name>
        <dbReference type="ChEBI" id="CHEBI:29108"/>
    </cofactor>
</comment>
<evidence type="ECO:0000313" key="8">
    <source>
        <dbReference type="Proteomes" id="UP001055439"/>
    </source>
</evidence>
<comment type="similarity">
    <text evidence="3">Belongs to the glycosyl hydrolase 47 family.</text>
</comment>
<reference evidence="7" key="1">
    <citation type="submission" date="2022-05" db="EMBL/GenBank/DDBJ databases">
        <title>The Musa troglodytarum L. genome provides insights into the mechanism of non-climacteric behaviour and enrichment of carotenoids.</title>
        <authorList>
            <person name="Wang J."/>
        </authorList>
    </citation>
    <scope>NUCLEOTIDE SEQUENCE</scope>
    <source>
        <tissue evidence="7">Leaf</tissue>
    </source>
</reference>
<dbReference type="InterPro" id="IPR050749">
    <property type="entry name" value="Glycosyl_Hydrolase_47"/>
</dbReference>
<evidence type="ECO:0000256" key="3">
    <source>
        <dbReference type="ARBA" id="ARBA00007658"/>
    </source>
</evidence>
<dbReference type="GO" id="GO:0005783">
    <property type="term" value="C:endoplasmic reticulum"/>
    <property type="evidence" value="ECO:0007669"/>
    <property type="project" value="TreeGrafter"/>
</dbReference>
<organism evidence="7 8">
    <name type="scientific">Musa troglodytarum</name>
    <name type="common">fe'i banana</name>
    <dbReference type="NCBI Taxonomy" id="320322"/>
    <lineage>
        <taxon>Eukaryota</taxon>
        <taxon>Viridiplantae</taxon>
        <taxon>Streptophyta</taxon>
        <taxon>Embryophyta</taxon>
        <taxon>Tracheophyta</taxon>
        <taxon>Spermatophyta</taxon>
        <taxon>Magnoliopsida</taxon>
        <taxon>Liliopsida</taxon>
        <taxon>Zingiberales</taxon>
        <taxon>Musaceae</taxon>
        <taxon>Musa</taxon>
    </lineage>
</organism>
<dbReference type="Proteomes" id="UP001055439">
    <property type="component" value="Chromosome 2"/>
</dbReference>
<dbReference type="SUPFAM" id="SSF48225">
    <property type="entry name" value="Seven-hairpin glycosidases"/>
    <property type="match status" value="1"/>
</dbReference>
<dbReference type="Gene3D" id="1.50.10.10">
    <property type="match status" value="2"/>
</dbReference>
<dbReference type="GO" id="GO:0004571">
    <property type="term" value="F:mannosyl-oligosaccharide 1,2-alpha-mannosidase activity"/>
    <property type="evidence" value="ECO:0007669"/>
    <property type="project" value="InterPro"/>
</dbReference>
<dbReference type="GO" id="GO:0005509">
    <property type="term" value="F:calcium ion binding"/>
    <property type="evidence" value="ECO:0007669"/>
    <property type="project" value="InterPro"/>
</dbReference>
<dbReference type="Pfam" id="PF01532">
    <property type="entry name" value="Glyco_hydro_47"/>
    <property type="match status" value="1"/>
</dbReference>
<dbReference type="AlphaFoldDB" id="A0A9E7F790"/>
<evidence type="ECO:0000256" key="4">
    <source>
        <dbReference type="ARBA" id="ARBA00022801"/>
    </source>
</evidence>
<dbReference type="PANTHER" id="PTHR11742">
    <property type="entry name" value="MANNOSYL-OLIGOSACCHARIDE ALPHA-1,2-MANNOSIDASE-RELATED"/>
    <property type="match status" value="1"/>
</dbReference>